<dbReference type="EMBL" id="CVQI01033407">
    <property type="protein sequence ID" value="CRK43581.1"/>
    <property type="molecule type" value="Genomic_DNA"/>
</dbReference>
<dbReference type="Proteomes" id="UP000045706">
    <property type="component" value="Unassembled WGS sequence"/>
</dbReference>
<name>A0A0G4NAC3_VERLO</name>
<sequence length="137" mass="14777">MRRTSYTTSPMPRGIALNTTGITVGSGATTFSQPVSTGLWSPSSPVVRRSESDDDDLFPDFDGRRFATPKAPSPELISPSGSHPLQNIREEQPRTVRSPHRLQEISRPTSRDGDDRMEETVQAVPVASTGAGGLWGA</sequence>
<reference evidence="3" key="1">
    <citation type="submission" date="2015-05" db="EMBL/GenBank/DDBJ databases">
        <authorList>
            <person name="Fogelqvist Johan"/>
        </authorList>
    </citation>
    <scope>NUCLEOTIDE SEQUENCE [LARGE SCALE GENOMIC DNA]</scope>
</reference>
<evidence type="ECO:0000313" key="2">
    <source>
        <dbReference type="EMBL" id="CRK43581.1"/>
    </source>
</evidence>
<evidence type="ECO:0000313" key="3">
    <source>
        <dbReference type="Proteomes" id="UP000045706"/>
    </source>
</evidence>
<protein>
    <submittedName>
        <fullName evidence="2">Uncharacterized protein</fullName>
    </submittedName>
</protein>
<organism evidence="2 3">
    <name type="scientific">Verticillium longisporum</name>
    <name type="common">Verticillium dahliae var. longisporum</name>
    <dbReference type="NCBI Taxonomy" id="100787"/>
    <lineage>
        <taxon>Eukaryota</taxon>
        <taxon>Fungi</taxon>
        <taxon>Dikarya</taxon>
        <taxon>Ascomycota</taxon>
        <taxon>Pezizomycotina</taxon>
        <taxon>Sordariomycetes</taxon>
        <taxon>Hypocreomycetidae</taxon>
        <taxon>Glomerellales</taxon>
        <taxon>Plectosphaerellaceae</taxon>
        <taxon>Verticillium</taxon>
    </lineage>
</organism>
<dbReference type="AlphaFoldDB" id="A0A0G4NAC3"/>
<evidence type="ECO:0000256" key="1">
    <source>
        <dbReference type="SAM" id="MobiDB-lite"/>
    </source>
</evidence>
<accession>A0A0G4NAC3</accession>
<feature type="region of interest" description="Disordered" evidence="1">
    <location>
        <begin position="28"/>
        <end position="137"/>
    </location>
</feature>
<feature type="compositionally biased region" description="Polar residues" evidence="1">
    <location>
        <begin position="28"/>
        <end position="40"/>
    </location>
</feature>
<proteinExistence type="predicted"/>
<gene>
    <name evidence="2" type="ORF">BN1723_016218</name>
</gene>
<feature type="compositionally biased region" description="Basic and acidic residues" evidence="1">
    <location>
        <begin position="101"/>
        <end position="114"/>
    </location>
</feature>